<keyword evidence="3" id="KW-0540">Nuclease</keyword>
<feature type="coiled-coil region" evidence="1">
    <location>
        <begin position="223"/>
        <end position="250"/>
    </location>
</feature>
<dbReference type="EC" id="3.1.-.-" evidence="3"/>
<dbReference type="Gene3D" id="3.40.1350.10">
    <property type="match status" value="1"/>
</dbReference>
<accession>A0ABY3ZKA1</accession>
<keyword evidence="1" id="KW-0175">Coiled coil</keyword>
<dbReference type="EMBL" id="CP085144">
    <property type="protein sequence ID" value="UOA14988.1"/>
    <property type="molecule type" value="Genomic_DNA"/>
</dbReference>
<gene>
    <name evidence="3" type="primary">nucS</name>
    <name evidence="3" type="ORF">DSM109990_01807</name>
</gene>
<dbReference type="InterPro" id="IPR011856">
    <property type="entry name" value="tRNA_endonuc-like_dom_sf"/>
</dbReference>
<name>A0ABY3ZKA1_9RHOB</name>
<dbReference type="RefSeq" id="WP_243260667.1">
    <property type="nucleotide sequence ID" value="NZ_CP085144.1"/>
</dbReference>
<dbReference type="Pfam" id="PF14088">
    <property type="entry name" value="DUF4268"/>
    <property type="match status" value="1"/>
</dbReference>
<keyword evidence="4" id="KW-1185">Reference proteome</keyword>
<dbReference type="GO" id="GO:0016787">
    <property type="term" value="F:hydrolase activity"/>
    <property type="evidence" value="ECO:0007669"/>
    <property type="project" value="UniProtKB-KW"/>
</dbReference>
<proteinExistence type="predicted"/>
<dbReference type="GO" id="GO:0004519">
    <property type="term" value="F:endonuclease activity"/>
    <property type="evidence" value="ECO:0007669"/>
    <property type="project" value="UniProtKB-KW"/>
</dbReference>
<keyword evidence="3" id="KW-0378">Hydrolase</keyword>
<sequence>MFRVDLTQNRLSPLVQKRFADLHLRERDHLQEWLANQPDALGEELLIIQKEFDGFDETRERLDLLALDKDGNLVVIENKLDDSGRDVTWQALKYTAYVSSLTKTQIVDIYQQYLDRFCGGGNAVVRLCEFMGVEDLGEIVLNPGTDQRIVFIAANFRREVTATVLWLLSRGIQTQCFKVTPFMLGEELIIDIQQIIPTPEAADFMISMSNKDGEEKATHDTQKHRHKLRLAFWEEALEQLRADNVALYQNISPSKDHWLSAGSGVRSCPFNLIFSRDEARVELEMRRADVEENKWLYDRLHSEKDAIEAACGAQLDWRRMDDKKASKIIFAKPFDGYDRSNWPQMIAWLSTHIRKFEAAFREPLARFNPQNRSPNEENP</sequence>
<dbReference type="Proteomes" id="UP000831019">
    <property type="component" value="Chromosome"/>
</dbReference>
<dbReference type="InterPro" id="IPR025364">
    <property type="entry name" value="DUF4268"/>
</dbReference>
<feature type="domain" description="DUF4268" evidence="2">
    <location>
        <begin position="228"/>
        <end position="363"/>
    </location>
</feature>
<reference evidence="4" key="1">
    <citation type="journal article" date="2022" name="Microorganisms">
        <title>Beyond the ABCs#Discovery of Three New Plasmid Types in Rhodobacterales (RepQ, RepY, RepW).</title>
        <authorList>
            <person name="Freese H.M."/>
            <person name="Ringel V."/>
            <person name="Overmann J."/>
            <person name="Petersen J."/>
        </authorList>
    </citation>
    <scope>NUCLEOTIDE SEQUENCE [LARGE SCALE GENOMIC DNA]</scope>
    <source>
        <strain evidence="4">DSM 109990</strain>
    </source>
</reference>
<evidence type="ECO:0000256" key="1">
    <source>
        <dbReference type="SAM" id="Coils"/>
    </source>
</evidence>
<protein>
    <submittedName>
        <fullName evidence="3">Endonuclease NucS</fullName>
        <ecNumber evidence="3">3.1.-.-</ecNumber>
    </submittedName>
</protein>
<evidence type="ECO:0000313" key="4">
    <source>
        <dbReference type="Proteomes" id="UP000831019"/>
    </source>
</evidence>
<organism evidence="3 4">
    <name type="scientific">Sulfitobacter dubius</name>
    <dbReference type="NCBI Taxonomy" id="218673"/>
    <lineage>
        <taxon>Bacteria</taxon>
        <taxon>Pseudomonadati</taxon>
        <taxon>Pseudomonadota</taxon>
        <taxon>Alphaproteobacteria</taxon>
        <taxon>Rhodobacterales</taxon>
        <taxon>Roseobacteraceae</taxon>
        <taxon>Sulfitobacter</taxon>
    </lineage>
</organism>
<evidence type="ECO:0000259" key="2">
    <source>
        <dbReference type="Pfam" id="PF14088"/>
    </source>
</evidence>
<evidence type="ECO:0000313" key="3">
    <source>
        <dbReference type="EMBL" id="UOA14988.1"/>
    </source>
</evidence>
<keyword evidence="3" id="KW-0255">Endonuclease</keyword>